<feature type="transmembrane region" description="Helical" evidence="11">
    <location>
        <begin position="296"/>
        <end position="317"/>
    </location>
</feature>
<comment type="subcellular location">
    <subcellularLocation>
        <location evidence="1">Golgi apparatus membrane</location>
        <topology evidence="1">Single-pass type II membrane protein</topology>
    </subcellularLocation>
</comment>
<dbReference type="InterPro" id="IPR002659">
    <property type="entry name" value="Glyco_trans_31"/>
</dbReference>
<feature type="region of interest" description="Disordered" evidence="10">
    <location>
        <begin position="155"/>
        <end position="206"/>
    </location>
</feature>
<feature type="compositionally biased region" description="Polar residues" evidence="10">
    <location>
        <begin position="66"/>
        <end position="80"/>
    </location>
</feature>
<keyword evidence="5 11" id="KW-0812">Transmembrane</keyword>
<gene>
    <name evidence="12" type="ORF">DMC30DRAFT_394479</name>
</gene>
<evidence type="ECO:0000256" key="1">
    <source>
        <dbReference type="ARBA" id="ARBA00004323"/>
    </source>
</evidence>
<keyword evidence="6" id="KW-0735">Signal-anchor</keyword>
<keyword evidence="4" id="KW-0808">Transferase</keyword>
<keyword evidence="8" id="KW-0333">Golgi apparatus</keyword>
<evidence type="ECO:0000313" key="13">
    <source>
        <dbReference type="Proteomes" id="UP000311382"/>
    </source>
</evidence>
<evidence type="ECO:0000256" key="4">
    <source>
        <dbReference type="ARBA" id="ARBA00022679"/>
    </source>
</evidence>
<evidence type="ECO:0000313" key="12">
    <source>
        <dbReference type="EMBL" id="TNY21608.1"/>
    </source>
</evidence>
<feature type="region of interest" description="Disordered" evidence="10">
    <location>
        <begin position="226"/>
        <end position="273"/>
    </location>
</feature>
<dbReference type="GO" id="GO:0051072">
    <property type="term" value="P:4,6-pyruvylated galactose residue biosynthetic process"/>
    <property type="evidence" value="ECO:0007669"/>
    <property type="project" value="TreeGrafter"/>
</dbReference>
<name>A0A5C5FXT8_9BASI</name>
<evidence type="ECO:0000256" key="11">
    <source>
        <dbReference type="SAM" id="Phobius"/>
    </source>
</evidence>
<dbReference type="Proteomes" id="UP000311382">
    <property type="component" value="Unassembled WGS sequence"/>
</dbReference>
<evidence type="ECO:0000256" key="3">
    <source>
        <dbReference type="ARBA" id="ARBA00022676"/>
    </source>
</evidence>
<keyword evidence="9 11" id="KW-0472">Membrane</keyword>
<feature type="region of interest" description="Disordered" evidence="10">
    <location>
        <begin position="1022"/>
        <end position="1092"/>
    </location>
</feature>
<feature type="compositionally biased region" description="Low complexity" evidence="10">
    <location>
        <begin position="177"/>
        <end position="188"/>
    </location>
</feature>
<proteinExistence type="inferred from homology"/>
<dbReference type="STRING" id="5288.A0A5C5FXT8"/>
<dbReference type="GO" id="GO:0000139">
    <property type="term" value="C:Golgi membrane"/>
    <property type="evidence" value="ECO:0007669"/>
    <property type="project" value="UniProtKB-SubCell"/>
</dbReference>
<dbReference type="PANTHER" id="PTHR11214">
    <property type="entry name" value="BETA-1,3-N-ACETYLGLUCOSAMINYLTRANSFERASE"/>
    <property type="match status" value="1"/>
</dbReference>
<protein>
    <recommendedName>
        <fullName evidence="14">Glycosyltransferase family 31 protein</fullName>
    </recommendedName>
</protein>
<evidence type="ECO:0008006" key="14">
    <source>
        <dbReference type="Google" id="ProtNLM"/>
    </source>
</evidence>
<accession>A0A5C5FXT8</accession>
<keyword evidence="7 11" id="KW-1133">Transmembrane helix</keyword>
<evidence type="ECO:0000256" key="6">
    <source>
        <dbReference type="ARBA" id="ARBA00022968"/>
    </source>
</evidence>
<sequence length="1092" mass="117149">MDRFAATAMTSSANTTDYATSSSASTSTSTTNSPQVRSRALDDSVVLDLLDPEQGLGGVGSAAPSRPSTDSDPYDSSQEGASSSLASSSVRSRSARTSASLAAPGPGGSLAHSASGASLASTSAASATGHPVHYGGWSTADDGLGAFYSFGAGSRVSSRANSPAPTPDGFDGYLSYRTTSRNRSRNTSGAHTPVDGKEPYGPEYYHNHHHQTSALLRKLGGTLAPETSPVLGRKQRKPGWWARRAETRRKHSVSHGSSGAPLLGPTGSSKTGRDRSCFTTFIAALLRQPWFPTQPFTILFSFLLFGCFAATLTTFLVNVLSSDREPPPWRQYCQEQRPFPHDLADALKPVNVFVGVFSVDAAADRRNAIRLSYAKHSKPVDPRTGKPAHNVQLKFILGRPRAKWAKRIALEMEMFNDMVVLDVEENMNKGKTFRYFEWASENATVPVYYSRPGEAGLVDGVRQVGVGFKKADYVVKADDDAFIVLSELERHLRITPRENTYWGYLIRQRFMAGEVYALSGDLVQYLATYPRPKSWRIGKEDQRVAKWMRNHPNASSIHWITERCQIYDHPKAGTTYSRGFTFPDLIEQVRLEGRRGISEDERMRRGGELWQSYSTVSTWKKPYAPPAAGLSIEEEVEALVEGGGRWATQGWRSDSGRGPEAVKLERVLFTPSDSRLNDPSFASSPAAARQPAEDLLSSATGVRPGAPDRSAVIPSARTTRFGKDLFRDPEGVRAVAHLRKRAANVQEGPTRAPLEEGEYEIFNLARGPFEDGPTPEALAAEAGSTTTSTGGNSSSSSSRSAAPEDQPTKGDDAPPYVNEPTAQIRLGQHAYALPSYNERFLPAPTLRFEPSTLALRSQRMLGLPHGGTVAVHYLKRNEWFFETALALLGRDKMWDGGVDAPAYPGSPYERNELLGPYAADPLALSAVPPPAAGLGDDEAELEVFPALWGGARMYGSPIVTPEGMVVEGRRAEANRERLVAGSGGNAAAARGGRGASVGRLGRVTGGGRTPLVMVAEMDGVSIEVGGGGEGEETTVAPAVEEPHTDEALVSSDTSSSTSSVDAPSRASPSSSSASSVHNDPSPLPSTSNAPAA</sequence>
<dbReference type="OrthoDB" id="2139606at2759"/>
<feature type="region of interest" description="Disordered" evidence="10">
    <location>
        <begin position="674"/>
        <end position="716"/>
    </location>
</feature>
<evidence type="ECO:0000256" key="9">
    <source>
        <dbReference type="ARBA" id="ARBA00023136"/>
    </source>
</evidence>
<feature type="compositionally biased region" description="Low complexity" evidence="10">
    <location>
        <begin position="81"/>
        <end position="114"/>
    </location>
</feature>
<dbReference type="EMBL" id="SOZI01000040">
    <property type="protein sequence ID" value="TNY21608.1"/>
    <property type="molecule type" value="Genomic_DNA"/>
</dbReference>
<evidence type="ECO:0000256" key="8">
    <source>
        <dbReference type="ARBA" id="ARBA00023034"/>
    </source>
</evidence>
<feature type="region of interest" description="Disordered" evidence="10">
    <location>
        <begin position="981"/>
        <end position="1001"/>
    </location>
</feature>
<keyword evidence="3" id="KW-0328">Glycosyltransferase</keyword>
<feature type="compositionally biased region" description="Low complexity" evidence="10">
    <location>
        <begin position="1"/>
        <end position="33"/>
    </location>
</feature>
<evidence type="ECO:0000256" key="10">
    <source>
        <dbReference type="SAM" id="MobiDB-lite"/>
    </source>
</evidence>
<organism evidence="12 13">
    <name type="scientific">Rhodotorula diobovata</name>
    <dbReference type="NCBI Taxonomy" id="5288"/>
    <lineage>
        <taxon>Eukaryota</taxon>
        <taxon>Fungi</taxon>
        <taxon>Dikarya</taxon>
        <taxon>Basidiomycota</taxon>
        <taxon>Pucciniomycotina</taxon>
        <taxon>Microbotryomycetes</taxon>
        <taxon>Sporidiobolales</taxon>
        <taxon>Sporidiobolaceae</taxon>
        <taxon>Rhodotorula</taxon>
    </lineage>
</organism>
<comment type="caution">
    <text evidence="12">The sequence shown here is derived from an EMBL/GenBank/DDBJ whole genome shotgun (WGS) entry which is preliminary data.</text>
</comment>
<reference evidence="12 13" key="1">
    <citation type="submission" date="2019-03" db="EMBL/GenBank/DDBJ databases">
        <title>Rhodosporidium diobovatum UCD-FST 08-225 genome sequencing, assembly, and annotation.</title>
        <authorList>
            <person name="Fakankun I.U."/>
            <person name="Fristensky B."/>
            <person name="Levin D.B."/>
        </authorList>
    </citation>
    <scope>NUCLEOTIDE SEQUENCE [LARGE SCALE GENOMIC DNA]</scope>
    <source>
        <strain evidence="12 13">UCD-FST 08-225</strain>
    </source>
</reference>
<feature type="compositionally biased region" description="Low complexity" evidence="10">
    <location>
        <begin position="985"/>
        <end position="1001"/>
    </location>
</feature>
<keyword evidence="13" id="KW-1185">Reference proteome</keyword>
<dbReference type="PANTHER" id="PTHR11214:SF333">
    <property type="entry name" value="GLYCOSYLTRANSFERASE FAMILY 31 PROTEIN"/>
    <property type="match status" value="1"/>
</dbReference>
<evidence type="ECO:0000256" key="2">
    <source>
        <dbReference type="ARBA" id="ARBA00008661"/>
    </source>
</evidence>
<evidence type="ECO:0000256" key="7">
    <source>
        <dbReference type="ARBA" id="ARBA00022989"/>
    </source>
</evidence>
<feature type="region of interest" description="Disordered" evidence="10">
    <location>
        <begin position="1"/>
        <end position="114"/>
    </location>
</feature>
<dbReference type="Gene3D" id="3.90.550.50">
    <property type="match status" value="1"/>
</dbReference>
<feature type="compositionally biased region" description="Low complexity" evidence="10">
    <location>
        <begin position="777"/>
        <end position="801"/>
    </location>
</feature>
<feature type="region of interest" description="Disordered" evidence="10">
    <location>
        <begin position="765"/>
        <end position="819"/>
    </location>
</feature>
<dbReference type="GO" id="GO:0016758">
    <property type="term" value="F:hexosyltransferase activity"/>
    <property type="evidence" value="ECO:0007669"/>
    <property type="project" value="InterPro"/>
</dbReference>
<comment type="similarity">
    <text evidence="2">Belongs to the glycosyltransferase 31 family.</text>
</comment>
<evidence type="ECO:0000256" key="5">
    <source>
        <dbReference type="ARBA" id="ARBA00022692"/>
    </source>
</evidence>
<dbReference type="AlphaFoldDB" id="A0A5C5FXT8"/>
<feature type="compositionally biased region" description="Low complexity" evidence="10">
    <location>
        <begin position="1049"/>
        <end position="1080"/>
    </location>
</feature>